<reference evidence="1 2" key="1">
    <citation type="journal article" date="2018" name="Front. Plant Sci.">
        <title>Red Clover (Trifolium pratense) and Zigzag Clover (T. medium) - A Picture of Genomic Similarities and Differences.</title>
        <authorList>
            <person name="Dluhosova J."/>
            <person name="Istvanek J."/>
            <person name="Nedelnik J."/>
            <person name="Repkova J."/>
        </authorList>
    </citation>
    <scope>NUCLEOTIDE SEQUENCE [LARGE SCALE GENOMIC DNA]</scope>
    <source>
        <strain evidence="2">cv. 10/8</strain>
        <tissue evidence="1">Leaf</tissue>
    </source>
</reference>
<dbReference type="Proteomes" id="UP000265520">
    <property type="component" value="Unassembled WGS sequence"/>
</dbReference>
<dbReference type="AlphaFoldDB" id="A0A392UPG2"/>
<evidence type="ECO:0000313" key="1">
    <source>
        <dbReference type="EMBL" id="MCI74336.1"/>
    </source>
</evidence>
<evidence type="ECO:0000313" key="2">
    <source>
        <dbReference type="Proteomes" id="UP000265520"/>
    </source>
</evidence>
<keyword evidence="2" id="KW-1185">Reference proteome</keyword>
<sequence length="29" mass="2814">MAATATPAIGNASTAYQKCVDGVSQCIAA</sequence>
<comment type="caution">
    <text evidence="1">The sequence shown here is derived from an EMBL/GenBank/DDBJ whole genome shotgun (WGS) entry which is preliminary data.</text>
</comment>
<organism evidence="1 2">
    <name type="scientific">Trifolium medium</name>
    <dbReference type="NCBI Taxonomy" id="97028"/>
    <lineage>
        <taxon>Eukaryota</taxon>
        <taxon>Viridiplantae</taxon>
        <taxon>Streptophyta</taxon>
        <taxon>Embryophyta</taxon>
        <taxon>Tracheophyta</taxon>
        <taxon>Spermatophyta</taxon>
        <taxon>Magnoliopsida</taxon>
        <taxon>eudicotyledons</taxon>
        <taxon>Gunneridae</taxon>
        <taxon>Pentapetalae</taxon>
        <taxon>rosids</taxon>
        <taxon>fabids</taxon>
        <taxon>Fabales</taxon>
        <taxon>Fabaceae</taxon>
        <taxon>Papilionoideae</taxon>
        <taxon>50 kb inversion clade</taxon>
        <taxon>NPAAA clade</taxon>
        <taxon>Hologalegina</taxon>
        <taxon>IRL clade</taxon>
        <taxon>Trifolieae</taxon>
        <taxon>Trifolium</taxon>
    </lineage>
</organism>
<accession>A0A392UPG2</accession>
<name>A0A392UPG2_9FABA</name>
<feature type="non-terminal residue" evidence="1">
    <location>
        <position position="29"/>
    </location>
</feature>
<proteinExistence type="predicted"/>
<protein>
    <submittedName>
        <fullName evidence="1">Uncharacterized protein</fullName>
    </submittedName>
</protein>
<dbReference type="EMBL" id="LXQA010858429">
    <property type="protein sequence ID" value="MCI74336.1"/>
    <property type="molecule type" value="Genomic_DNA"/>
</dbReference>